<feature type="transmembrane region" description="Helical" evidence="1">
    <location>
        <begin position="12"/>
        <end position="37"/>
    </location>
</feature>
<evidence type="ECO:0000313" key="2">
    <source>
        <dbReference type="EMBL" id="JAD36478.1"/>
    </source>
</evidence>
<evidence type="ECO:0000256" key="1">
    <source>
        <dbReference type="SAM" id="Phobius"/>
    </source>
</evidence>
<keyword evidence="1" id="KW-0472">Membrane</keyword>
<dbReference type="EMBL" id="GBRH01261417">
    <property type="protein sequence ID" value="JAD36478.1"/>
    <property type="molecule type" value="Transcribed_RNA"/>
</dbReference>
<reference evidence="2" key="1">
    <citation type="submission" date="2014-09" db="EMBL/GenBank/DDBJ databases">
        <authorList>
            <person name="Magalhaes I.L.F."/>
            <person name="Oliveira U."/>
            <person name="Santos F.R."/>
            <person name="Vidigal T.H.D.A."/>
            <person name="Brescovit A.D."/>
            <person name="Santos A.J."/>
        </authorList>
    </citation>
    <scope>NUCLEOTIDE SEQUENCE</scope>
    <source>
        <tissue evidence="2">Shoot tissue taken approximately 20 cm above the soil surface</tissue>
    </source>
</reference>
<protein>
    <submittedName>
        <fullName evidence="2">Uncharacterized protein</fullName>
    </submittedName>
</protein>
<proteinExistence type="predicted"/>
<reference evidence="2" key="2">
    <citation type="journal article" date="2015" name="Data Brief">
        <title>Shoot transcriptome of the giant reed, Arundo donax.</title>
        <authorList>
            <person name="Barrero R.A."/>
            <person name="Guerrero F.D."/>
            <person name="Moolhuijzen P."/>
            <person name="Goolsby J.A."/>
            <person name="Tidwell J."/>
            <person name="Bellgard S.E."/>
            <person name="Bellgard M.I."/>
        </authorList>
    </citation>
    <scope>NUCLEOTIDE SEQUENCE</scope>
    <source>
        <tissue evidence="2">Shoot tissue taken approximately 20 cm above the soil surface</tissue>
    </source>
</reference>
<name>A0A0A8ZFL1_ARUDO</name>
<accession>A0A0A8ZFL1</accession>
<dbReference type="AlphaFoldDB" id="A0A0A8ZFL1"/>
<keyword evidence="1" id="KW-0812">Transmembrane</keyword>
<sequence length="52" mass="6266">MRRYNKNMNNDIFSFCYYSFLHSIIISASRTSFFFAMNIEQNNYTGNHDNLN</sequence>
<organism evidence="2">
    <name type="scientific">Arundo donax</name>
    <name type="common">Giant reed</name>
    <name type="synonym">Donax arundinaceus</name>
    <dbReference type="NCBI Taxonomy" id="35708"/>
    <lineage>
        <taxon>Eukaryota</taxon>
        <taxon>Viridiplantae</taxon>
        <taxon>Streptophyta</taxon>
        <taxon>Embryophyta</taxon>
        <taxon>Tracheophyta</taxon>
        <taxon>Spermatophyta</taxon>
        <taxon>Magnoliopsida</taxon>
        <taxon>Liliopsida</taxon>
        <taxon>Poales</taxon>
        <taxon>Poaceae</taxon>
        <taxon>PACMAD clade</taxon>
        <taxon>Arundinoideae</taxon>
        <taxon>Arundineae</taxon>
        <taxon>Arundo</taxon>
    </lineage>
</organism>
<keyword evidence="1" id="KW-1133">Transmembrane helix</keyword>